<dbReference type="InterPro" id="IPR036873">
    <property type="entry name" value="Rhodanese-like_dom_sf"/>
</dbReference>
<keyword evidence="2" id="KW-0677">Repeat</keyword>
<organism evidence="4 5">
    <name type="scientific">Stenotrophomonas terrae</name>
    <dbReference type="NCBI Taxonomy" id="405446"/>
    <lineage>
        <taxon>Bacteria</taxon>
        <taxon>Pseudomonadati</taxon>
        <taxon>Pseudomonadota</taxon>
        <taxon>Gammaproteobacteria</taxon>
        <taxon>Lysobacterales</taxon>
        <taxon>Lysobacteraceae</taxon>
        <taxon>Stenotrophomonas</taxon>
    </lineage>
</organism>
<dbReference type="Proteomes" id="UP000051863">
    <property type="component" value="Unassembled WGS sequence"/>
</dbReference>
<keyword evidence="5" id="KW-1185">Reference proteome</keyword>
<dbReference type="Pfam" id="PF00581">
    <property type="entry name" value="Rhodanese"/>
    <property type="match status" value="2"/>
</dbReference>
<dbReference type="CDD" id="cd01448">
    <property type="entry name" value="TST_Repeat_1"/>
    <property type="match status" value="1"/>
</dbReference>
<dbReference type="InterPro" id="IPR001763">
    <property type="entry name" value="Rhodanese-like_dom"/>
</dbReference>
<dbReference type="InterPro" id="IPR045078">
    <property type="entry name" value="TST/MPST-like"/>
</dbReference>
<feature type="domain" description="Rhodanese" evidence="3">
    <location>
        <begin position="35"/>
        <end position="155"/>
    </location>
</feature>
<dbReference type="RefSeq" id="WP_057626245.1">
    <property type="nucleotide sequence ID" value="NZ_LDJJ01000003.1"/>
</dbReference>
<dbReference type="Gene3D" id="3.40.250.10">
    <property type="entry name" value="Rhodanese-like domain"/>
    <property type="match status" value="2"/>
</dbReference>
<dbReference type="PATRIC" id="fig|405446.3.peg.1323"/>
<reference evidence="4 5" key="1">
    <citation type="submission" date="2015-05" db="EMBL/GenBank/DDBJ databases">
        <title>Genome sequencing and analysis of members of genus Stenotrophomonas.</title>
        <authorList>
            <person name="Patil P.P."/>
            <person name="Midha S."/>
            <person name="Patil P.B."/>
        </authorList>
    </citation>
    <scope>NUCLEOTIDE SEQUENCE [LARGE SCALE GENOMIC DNA]</scope>
    <source>
        <strain evidence="4 5">DSM 18941</strain>
    </source>
</reference>
<protein>
    <submittedName>
        <fullName evidence="4">Sulfurtransferase</fullName>
    </submittedName>
</protein>
<evidence type="ECO:0000313" key="4">
    <source>
        <dbReference type="EMBL" id="KRG72560.1"/>
    </source>
</evidence>
<dbReference type="AlphaFoldDB" id="A0A0R0CTB6"/>
<dbReference type="OrthoDB" id="9781034at2"/>
<evidence type="ECO:0000259" key="3">
    <source>
        <dbReference type="PROSITE" id="PS50206"/>
    </source>
</evidence>
<feature type="domain" description="Rhodanese" evidence="3">
    <location>
        <begin position="186"/>
        <end position="298"/>
    </location>
</feature>
<sequence>MSQNGTTWSTLVDVAELAGALAQQQMRVIDARAVASTALRVVDARFSLADTQAGAAQYAAGHIPGAIHADLEKDLSDMRKQGHGRHPLPDSEVFAATLGRWGIDADTQVVVYDAADGSMAAARLWWLLGLIGHRKVAVLDGGLAAWQAAGHALEAGPVTVPLLPPYPGQFDMRQVVSADEVQSRLAQTPAWLLDARAGERYRGEVEPLDRVAGHVPGAINRPFGTSLQAGRFRPAQELRAELLPLLGGQAPEQMAVMCGSGVTACHLLLGFAHAGLPGLRVFSDSWSGWSSDASRPVAKG</sequence>
<dbReference type="PROSITE" id="PS50206">
    <property type="entry name" value="RHODANESE_3"/>
    <property type="match status" value="2"/>
</dbReference>
<accession>A0A0R0CTB6</accession>
<dbReference type="SMART" id="SM00450">
    <property type="entry name" value="RHOD"/>
    <property type="match status" value="2"/>
</dbReference>
<dbReference type="PANTHER" id="PTHR11364:SF27">
    <property type="entry name" value="SULFURTRANSFERASE"/>
    <property type="match status" value="1"/>
</dbReference>
<dbReference type="CDD" id="cd01449">
    <property type="entry name" value="TST_Repeat_2"/>
    <property type="match status" value="1"/>
</dbReference>
<gene>
    <name evidence="4" type="ORF">ABB27_00625</name>
</gene>
<name>A0A0R0CTB6_9GAMM</name>
<evidence type="ECO:0000256" key="2">
    <source>
        <dbReference type="ARBA" id="ARBA00022737"/>
    </source>
</evidence>
<dbReference type="PANTHER" id="PTHR11364">
    <property type="entry name" value="THIOSULFATE SULFERTANSFERASE"/>
    <property type="match status" value="1"/>
</dbReference>
<comment type="caution">
    <text evidence="4">The sequence shown here is derived from an EMBL/GenBank/DDBJ whole genome shotgun (WGS) entry which is preliminary data.</text>
</comment>
<proteinExistence type="predicted"/>
<evidence type="ECO:0000313" key="5">
    <source>
        <dbReference type="Proteomes" id="UP000051863"/>
    </source>
</evidence>
<keyword evidence="1 4" id="KW-0808">Transferase</keyword>
<dbReference type="SUPFAM" id="SSF52821">
    <property type="entry name" value="Rhodanese/Cell cycle control phosphatase"/>
    <property type="match status" value="2"/>
</dbReference>
<dbReference type="EMBL" id="LDJJ01000003">
    <property type="protein sequence ID" value="KRG72560.1"/>
    <property type="molecule type" value="Genomic_DNA"/>
</dbReference>
<evidence type="ECO:0000256" key="1">
    <source>
        <dbReference type="ARBA" id="ARBA00022679"/>
    </source>
</evidence>
<dbReference type="GO" id="GO:0004792">
    <property type="term" value="F:thiosulfate-cyanide sulfurtransferase activity"/>
    <property type="evidence" value="ECO:0007669"/>
    <property type="project" value="TreeGrafter"/>
</dbReference>